<sequence>MAANPKVDEARSGENNATPVEEARLLANGKENTTQSQLVMPSGVPSSSVPDKTEALKNLVTKALVPLTNKGVAVTPGDSTTQSPEPKSDGNNTSTLRCGEKRERESDKPSGVPVKRRLRSLEDCEEECLPDYDERCAELWIDGEMAALEAYELSKSSRNTPARQLNAVRPNSNNNPGSRPATQKDVVHIARAEVAASFQTFTKLIRLSMEWRRADFNEVINGLRGLHRDVTGVASELRSMRAEQTQMLDAISLMNERMSVIQRCVLDMHQLMDTKK</sequence>
<evidence type="ECO:0000313" key="3">
    <source>
        <dbReference type="Proteomes" id="UP001187343"/>
    </source>
</evidence>
<dbReference type="EMBL" id="JAUYZG010000001">
    <property type="protein sequence ID" value="KAK2915888.1"/>
    <property type="molecule type" value="Genomic_DNA"/>
</dbReference>
<accession>A0AA88QF53</accession>
<keyword evidence="3" id="KW-1185">Reference proteome</keyword>
<feature type="region of interest" description="Disordered" evidence="1">
    <location>
        <begin position="1"/>
        <end position="52"/>
    </location>
</feature>
<evidence type="ECO:0000313" key="2">
    <source>
        <dbReference type="EMBL" id="KAK2915888.1"/>
    </source>
</evidence>
<feature type="compositionally biased region" description="Polar residues" evidence="1">
    <location>
        <begin position="77"/>
        <end position="96"/>
    </location>
</feature>
<organism evidence="2 3">
    <name type="scientific">Cirrhinus molitorella</name>
    <name type="common">mud carp</name>
    <dbReference type="NCBI Taxonomy" id="172907"/>
    <lineage>
        <taxon>Eukaryota</taxon>
        <taxon>Metazoa</taxon>
        <taxon>Chordata</taxon>
        <taxon>Craniata</taxon>
        <taxon>Vertebrata</taxon>
        <taxon>Euteleostomi</taxon>
        <taxon>Actinopterygii</taxon>
        <taxon>Neopterygii</taxon>
        <taxon>Teleostei</taxon>
        <taxon>Ostariophysi</taxon>
        <taxon>Cypriniformes</taxon>
        <taxon>Cyprinidae</taxon>
        <taxon>Labeoninae</taxon>
        <taxon>Labeonini</taxon>
        <taxon>Cirrhinus</taxon>
    </lineage>
</organism>
<name>A0AA88QF53_9TELE</name>
<protein>
    <submittedName>
        <fullName evidence="2">Uncharacterized protein</fullName>
    </submittedName>
</protein>
<reference evidence="2" key="1">
    <citation type="submission" date="2023-08" db="EMBL/GenBank/DDBJ databases">
        <title>Chromosome-level Genome Assembly of mud carp (Cirrhinus molitorella).</title>
        <authorList>
            <person name="Liu H."/>
        </authorList>
    </citation>
    <scope>NUCLEOTIDE SEQUENCE</scope>
    <source>
        <strain evidence="2">Prfri</strain>
        <tissue evidence="2">Muscle</tissue>
    </source>
</reference>
<feature type="region of interest" description="Disordered" evidence="1">
    <location>
        <begin position="67"/>
        <end position="114"/>
    </location>
</feature>
<comment type="caution">
    <text evidence="2">The sequence shown here is derived from an EMBL/GenBank/DDBJ whole genome shotgun (WGS) entry which is preliminary data.</text>
</comment>
<feature type="compositionally biased region" description="Basic and acidic residues" evidence="1">
    <location>
        <begin position="1"/>
        <end position="12"/>
    </location>
</feature>
<dbReference type="Proteomes" id="UP001187343">
    <property type="component" value="Unassembled WGS sequence"/>
</dbReference>
<feature type="compositionally biased region" description="Basic and acidic residues" evidence="1">
    <location>
        <begin position="98"/>
        <end position="108"/>
    </location>
</feature>
<proteinExistence type="predicted"/>
<evidence type="ECO:0000256" key="1">
    <source>
        <dbReference type="SAM" id="MobiDB-lite"/>
    </source>
</evidence>
<dbReference type="AlphaFoldDB" id="A0AA88QF53"/>
<feature type="compositionally biased region" description="Low complexity" evidence="1">
    <location>
        <begin position="39"/>
        <end position="50"/>
    </location>
</feature>
<gene>
    <name evidence="2" type="ORF">Q8A67_000262</name>
</gene>